<accession>A0ACA9MTB9</accession>
<organism evidence="1 2">
    <name type="scientific">Acaulospora colombiana</name>
    <dbReference type="NCBI Taxonomy" id="27376"/>
    <lineage>
        <taxon>Eukaryota</taxon>
        <taxon>Fungi</taxon>
        <taxon>Fungi incertae sedis</taxon>
        <taxon>Mucoromycota</taxon>
        <taxon>Glomeromycotina</taxon>
        <taxon>Glomeromycetes</taxon>
        <taxon>Diversisporales</taxon>
        <taxon>Acaulosporaceae</taxon>
        <taxon>Acaulospora</taxon>
    </lineage>
</organism>
<dbReference type="Proteomes" id="UP000789525">
    <property type="component" value="Unassembled WGS sequence"/>
</dbReference>
<evidence type="ECO:0000313" key="1">
    <source>
        <dbReference type="EMBL" id="CAG8610443.1"/>
    </source>
</evidence>
<feature type="non-terminal residue" evidence="1">
    <location>
        <position position="229"/>
    </location>
</feature>
<protein>
    <submittedName>
        <fullName evidence="1">12249_t:CDS:1</fullName>
    </submittedName>
</protein>
<sequence>MGGSSTGGIIAILLGRLRLPVSRCLQLYEQLSKDIFGNEQSWSLRGILRSRYDSKVLEAVVKVTVQKYETHGDPEAFLRGTNLNNQKPCYVFVTTSKEGQPERNQPVLLRSYKPKKGDPGITCKIWEATRATSAAPKFFDPMPLTDDDNNRALYVDGGVGCNNPCNQVLSEALDLFDNQQIGCLVSLGTGLPRVLEHPEAGGILDYINPMRIITNGWDYVELLIRVATD</sequence>
<proteinExistence type="predicted"/>
<gene>
    <name evidence="1" type="ORF">ACOLOM_LOCUS6999</name>
</gene>
<reference evidence="1" key="1">
    <citation type="submission" date="2021-06" db="EMBL/GenBank/DDBJ databases">
        <authorList>
            <person name="Kallberg Y."/>
            <person name="Tangrot J."/>
            <person name="Rosling A."/>
        </authorList>
    </citation>
    <scope>NUCLEOTIDE SEQUENCE</scope>
    <source>
        <strain evidence="1">CL356</strain>
    </source>
</reference>
<evidence type="ECO:0000313" key="2">
    <source>
        <dbReference type="Proteomes" id="UP000789525"/>
    </source>
</evidence>
<name>A0ACA9MTB9_9GLOM</name>
<dbReference type="EMBL" id="CAJVPT010015255">
    <property type="protein sequence ID" value="CAG8610443.1"/>
    <property type="molecule type" value="Genomic_DNA"/>
</dbReference>
<keyword evidence="2" id="KW-1185">Reference proteome</keyword>
<comment type="caution">
    <text evidence="1">The sequence shown here is derived from an EMBL/GenBank/DDBJ whole genome shotgun (WGS) entry which is preliminary data.</text>
</comment>